<organism evidence="2 3">
    <name type="scientific">Oenococcus alcoholitolerans</name>
    <dbReference type="NCBI Taxonomy" id="931074"/>
    <lineage>
        <taxon>Bacteria</taxon>
        <taxon>Bacillati</taxon>
        <taxon>Bacillota</taxon>
        <taxon>Bacilli</taxon>
        <taxon>Lactobacillales</taxon>
        <taxon>Lactobacillaceae</taxon>
        <taxon>Oenococcus</taxon>
    </lineage>
</organism>
<comment type="caution">
    <text evidence="2">The sequence shown here is derived from an EMBL/GenBank/DDBJ whole genome shotgun (WGS) entry which is preliminary data.</text>
</comment>
<dbReference type="Proteomes" id="UP000030023">
    <property type="component" value="Unassembled WGS sequence"/>
</dbReference>
<feature type="transmembrane region" description="Helical" evidence="1">
    <location>
        <begin position="86"/>
        <end position="108"/>
    </location>
</feature>
<keyword evidence="1" id="KW-0472">Membrane</keyword>
<keyword evidence="1" id="KW-1133">Transmembrane helix</keyword>
<evidence type="ECO:0008006" key="4">
    <source>
        <dbReference type="Google" id="ProtNLM"/>
    </source>
</evidence>
<feature type="transmembrane region" description="Helical" evidence="1">
    <location>
        <begin position="35"/>
        <end position="53"/>
    </location>
</feature>
<feature type="transmembrane region" description="Helical" evidence="1">
    <location>
        <begin position="12"/>
        <end position="29"/>
    </location>
</feature>
<evidence type="ECO:0000256" key="1">
    <source>
        <dbReference type="SAM" id="Phobius"/>
    </source>
</evidence>
<keyword evidence="3" id="KW-1185">Reference proteome</keyword>
<protein>
    <recommendedName>
        <fullName evidence="4">GGDEF domain-containing protein</fullName>
    </recommendedName>
</protein>
<reference evidence="2 3" key="1">
    <citation type="journal article" date="2014" name="Antonie Van Leeuwenhoek">
        <title>Oenococcus alcoholitolerans sp. nov., a lactic acid bacteria isolated from cachaca and ethanol fermentation processes.</title>
        <authorList>
            <person name="Badotti F."/>
            <person name="Moreira A.P."/>
            <person name="Tonon L.A."/>
            <person name="de Lucena B.T."/>
            <person name="Gomes Fde C."/>
            <person name="Kruger R."/>
            <person name="Thompson C.C."/>
            <person name="de Morais M.A.Jr."/>
            <person name="Rosa C.A."/>
            <person name="Thompson F.L."/>
        </authorList>
    </citation>
    <scope>NUCLEOTIDE SEQUENCE [LARGE SCALE GENOMIC DNA]</scope>
    <source>
        <strain evidence="2 3">UFRJ-M7.2.18</strain>
    </source>
</reference>
<feature type="transmembrane region" description="Helical" evidence="1">
    <location>
        <begin position="60"/>
        <end position="80"/>
    </location>
</feature>
<dbReference type="EMBL" id="AXCV01000134">
    <property type="protein sequence ID" value="KGO31983.1"/>
    <property type="molecule type" value="Genomic_DNA"/>
</dbReference>
<sequence>MFTKIRKISLESSILFIIFMAIAVLVWSNSFLPQYLETIALLIAISILLGMFLPTILISWVVIIIVSTGIVILTAGSVFLTVPERIFLIAIFPFFAFLTQLVHENILLRRESLRVMKHIKSFSNHVDTVTNFRRSRLAKKFYGNCIRFLRNNPNIKIVYRVALINLAHQEQFFQLNNREYFRIIASAANVLKKIRMPSEHIFYLDDRSFLLIFPATTFKDYDQINAKTEQELNKIRFRSVNSVYEVQFMLETITVNAKNVDKYTDLKQVLHRLHRKLETHIIKEYQ</sequence>
<keyword evidence="1" id="KW-0812">Transmembrane</keyword>
<evidence type="ECO:0000313" key="3">
    <source>
        <dbReference type="Proteomes" id="UP000030023"/>
    </source>
</evidence>
<evidence type="ECO:0000313" key="2">
    <source>
        <dbReference type="EMBL" id="KGO31983.1"/>
    </source>
</evidence>
<proteinExistence type="predicted"/>
<name>A0ABR4XR84_9LACO</name>
<accession>A0ABR4XR84</accession>
<gene>
    <name evidence="2" type="ORF">Q757_03760</name>
</gene>